<evidence type="ECO:0000256" key="4">
    <source>
        <dbReference type="PROSITE-ProRule" id="PRU00108"/>
    </source>
</evidence>
<dbReference type="GO" id="GO:0003677">
    <property type="term" value="F:DNA binding"/>
    <property type="evidence" value="ECO:0007669"/>
    <property type="project" value="UniProtKB-UniRule"/>
</dbReference>
<evidence type="ECO:0000256" key="1">
    <source>
        <dbReference type="ARBA" id="ARBA00004123"/>
    </source>
</evidence>
<evidence type="ECO:0000256" key="5">
    <source>
        <dbReference type="RuleBase" id="RU000682"/>
    </source>
</evidence>
<dbReference type="EMBL" id="OZ034815">
    <property type="protein sequence ID" value="CAL1372830.1"/>
    <property type="molecule type" value="Genomic_DNA"/>
</dbReference>
<dbReference type="Pfam" id="PF00046">
    <property type="entry name" value="Homeodomain"/>
    <property type="match status" value="1"/>
</dbReference>
<protein>
    <recommendedName>
        <fullName evidence="7">Homeobox domain-containing protein</fullName>
    </recommendedName>
</protein>
<accession>A0AAV2DG25</accession>
<dbReference type="CDD" id="cd00086">
    <property type="entry name" value="homeodomain"/>
    <property type="match status" value="1"/>
</dbReference>
<evidence type="ECO:0000313" key="9">
    <source>
        <dbReference type="Proteomes" id="UP001497516"/>
    </source>
</evidence>
<keyword evidence="9" id="KW-1185">Reference proteome</keyword>
<dbReference type="GO" id="GO:0005789">
    <property type="term" value="C:endoplasmic reticulum membrane"/>
    <property type="evidence" value="ECO:0007669"/>
    <property type="project" value="UniProtKB-SubCell"/>
</dbReference>
<organism evidence="8 9">
    <name type="scientific">Linum trigynum</name>
    <dbReference type="NCBI Taxonomy" id="586398"/>
    <lineage>
        <taxon>Eukaryota</taxon>
        <taxon>Viridiplantae</taxon>
        <taxon>Streptophyta</taxon>
        <taxon>Embryophyta</taxon>
        <taxon>Tracheophyta</taxon>
        <taxon>Spermatophyta</taxon>
        <taxon>Magnoliopsida</taxon>
        <taxon>eudicotyledons</taxon>
        <taxon>Gunneridae</taxon>
        <taxon>Pentapetalae</taxon>
        <taxon>rosids</taxon>
        <taxon>fabids</taxon>
        <taxon>Malpighiales</taxon>
        <taxon>Linaceae</taxon>
        <taxon>Linum</taxon>
    </lineage>
</organism>
<sequence length="386" mass="43945">MDANSESEDRNCNVPMKNINVSVSSKQEGHNNKPKRQMKTPFQLETLEKAYAVETYPSEATRTKLSKKLDLTDRQLQMWFCHRRLKDRKEDKRDAVATKKPRKEPTLLKKSPLLEFPVDQELNIIDDNDPDPAAESDYESQCGSGFNSFVDAADTSDVANLDKYTSMSKPYHQSSPLLSCKKLQAISYVEAQLDGPFRGDGPVLGFEFDPLPPDAFGVSIGTMAEQYDRNSNQRFRRHEGKLRKGSTRSLHEHGQLVQPSYNGSPIDTIRGRRISKYLETNLHYPRALTATKSPSMSYTSPQSKGSNHFLSSPNTSDHNYLQPPESALFMNDRRNEKSKCNSIIKQKYNNVFQDAKVFRDGDDDTHTRKKHKVNRVHLEPDNSLKA</sequence>
<dbReference type="PANTHER" id="PTHR36968:SF13">
    <property type="entry name" value="HOMEOBOX-DDT DOMAIN PROTEIN RLT1"/>
    <property type="match status" value="1"/>
</dbReference>
<dbReference type="InterPro" id="IPR009057">
    <property type="entry name" value="Homeodomain-like_sf"/>
</dbReference>
<evidence type="ECO:0000256" key="2">
    <source>
        <dbReference type="ARBA" id="ARBA00004127"/>
    </source>
</evidence>
<dbReference type="FunFam" id="1.10.10.60:FF:000020">
    <property type="entry name" value="Ceramide synthase 5"/>
    <property type="match status" value="1"/>
</dbReference>
<proteinExistence type="predicted"/>
<gene>
    <name evidence="8" type="ORF">LTRI10_LOCUS14802</name>
</gene>
<comment type="subcellular location">
    <subcellularLocation>
        <location evidence="2">Endomembrane system</location>
        <topology evidence="2">Multi-pass membrane protein</topology>
    </subcellularLocation>
    <subcellularLocation>
        <location evidence="3">Endoplasmic reticulum membrane</location>
    </subcellularLocation>
    <subcellularLocation>
        <location evidence="1 4 5">Nucleus</location>
    </subcellularLocation>
</comment>
<dbReference type="SUPFAM" id="SSF46689">
    <property type="entry name" value="Homeodomain-like"/>
    <property type="match status" value="1"/>
</dbReference>
<dbReference type="AlphaFoldDB" id="A0AAV2DG25"/>
<evidence type="ECO:0000313" key="8">
    <source>
        <dbReference type="EMBL" id="CAL1372830.1"/>
    </source>
</evidence>
<dbReference type="PROSITE" id="PS50071">
    <property type="entry name" value="HOMEOBOX_2"/>
    <property type="match status" value="1"/>
</dbReference>
<dbReference type="PANTHER" id="PTHR36968">
    <property type="entry name" value="HOMEOBOX-DDT DOMAIN PROTEIN RLT2"/>
    <property type="match status" value="1"/>
</dbReference>
<dbReference type="InterPro" id="IPR044977">
    <property type="entry name" value="RLT1-3"/>
</dbReference>
<keyword evidence="4 5" id="KW-0238">DNA-binding</keyword>
<feature type="domain" description="Homeobox" evidence="7">
    <location>
        <begin position="30"/>
        <end position="90"/>
    </location>
</feature>
<feature type="DNA-binding region" description="Homeobox" evidence="4">
    <location>
        <begin position="32"/>
        <end position="91"/>
    </location>
</feature>
<feature type="region of interest" description="Disordered" evidence="6">
    <location>
        <begin position="292"/>
        <end position="317"/>
    </location>
</feature>
<evidence type="ECO:0000256" key="6">
    <source>
        <dbReference type="SAM" id="MobiDB-lite"/>
    </source>
</evidence>
<feature type="region of interest" description="Disordered" evidence="6">
    <location>
        <begin position="1"/>
        <end position="40"/>
    </location>
</feature>
<evidence type="ECO:0000259" key="7">
    <source>
        <dbReference type="PROSITE" id="PS50071"/>
    </source>
</evidence>
<dbReference type="Gene3D" id="1.10.10.60">
    <property type="entry name" value="Homeodomain-like"/>
    <property type="match status" value="1"/>
</dbReference>
<dbReference type="Proteomes" id="UP001497516">
    <property type="component" value="Chromosome 2"/>
</dbReference>
<evidence type="ECO:0000256" key="3">
    <source>
        <dbReference type="ARBA" id="ARBA00004586"/>
    </source>
</evidence>
<dbReference type="InterPro" id="IPR001356">
    <property type="entry name" value="HD"/>
</dbReference>
<dbReference type="SMART" id="SM00389">
    <property type="entry name" value="HOX"/>
    <property type="match status" value="1"/>
</dbReference>
<keyword evidence="4 5" id="KW-0371">Homeobox</keyword>
<keyword evidence="4 5" id="KW-0539">Nucleus</keyword>
<dbReference type="GO" id="GO:0005634">
    <property type="term" value="C:nucleus"/>
    <property type="evidence" value="ECO:0007669"/>
    <property type="project" value="UniProtKB-SubCell"/>
</dbReference>
<reference evidence="8 9" key="1">
    <citation type="submission" date="2024-04" db="EMBL/GenBank/DDBJ databases">
        <authorList>
            <person name="Fracassetti M."/>
        </authorList>
    </citation>
    <scope>NUCLEOTIDE SEQUENCE [LARGE SCALE GENOMIC DNA]</scope>
</reference>
<dbReference type="GO" id="GO:0006357">
    <property type="term" value="P:regulation of transcription by RNA polymerase II"/>
    <property type="evidence" value="ECO:0007669"/>
    <property type="project" value="InterPro"/>
</dbReference>
<name>A0AAV2DG25_9ROSI</name>